<organism evidence="9 10">
    <name type="scientific">Psychroserpens burtonensis</name>
    <dbReference type="NCBI Taxonomy" id="49278"/>
    <lineage>
        <taxon>Bacteria</taxon>
        <taxon>Pseudomonadati</taxon>
        <taxon>Bacteroidota</taxon>
        <taxon>Flavobacteriia</taxon>
        <taxon>Flavobacteriales</taxon>
        <taxon>Flavobacteriaceae</taxon>
        <taxon>Psychroserpens</taxon>
    </lineage>
</organism>
<evidence type="ECO:0000256" key="4">
    <source>
        <dbReference type="ARBA" id="ARBA00022801"/>
    </source>
</evidence>
<evidence type="ECO:0000313" key="9">
    <source>
        <dbReference type="EMBL" id="TXE15653.1"/>
    </source>
</evidence>
<dbReference type="GO" id="GO:0004181">
    <property type="term" value="F:metallocarboxypeptidase activity"/>
    <property type="evidence" value="ECO:0007669"/>
    <property type="project" value="InterPro"/>
</dbReference>
<dbReference type="InterPro" id="IPR000834">
    <property type="entry name" value="Peptidase_M14"/>
</dbReference>
<dbReference type="RefSeq" id="WP_028871330.1">
    <property type="nucleotide sequence ID" value="NZ_VOSB01000027.1"/>
</dbReference>
<comment type="caution">
    <text evidence="9">The sequence shown here is derived from an EMBL/GenBank/DDBJ whole genome shotgun (WGS) entry which is preliminary data.</text>
</comment>
<keyword evidence="3" id="KW-0645">Protease</keyword>
<comment type="cofactor">
    <cofactor evidence="1">
        <name>Zn(2+)</name>
        <dbReference type="ChEBI" id="CHEBI:29105"/>
    </cofactor>
</comment>
<reference evidence="9 10" key="1">
    <citation type="submission" date="2019-08" db="EMBL/GenBank/DDBJ databases">
        <title>Genome of Psychroserpens burtonensis ACAM 167.</title>
        <authorList>
            <person name="Bowman J.P."/>
        </authorList>
    </citation>
    <scope>NUCLEOTIDE SEQUENCE [LARGE SCALE GENOMIC DNA]</scope>
    <source>
        <strain evidence="9 10">ACAM 167</strain>
    </source>
</reference>
<gene>
    <name evidence="9" type="ORF">ES692_15815</name>
</gene>
<evidence type="ECO:0000256" key="3">
    <source>
        <dbReference type="ARBA" id="ARBA00022670"/>
    </source>
</evidence>
<dbReference type="PANTHER" id="PTHR11705">
    <property type="entry name" value="PROTEASE FAMILY M14 CARBOXYPEPTIDASE A,B"/>
    <property type="match status" value="1"/>
</dbReference>
<dbReference type="STRING" id="1123037.GCA_000425305_01336"/>
<protein>
    <submittedName>
        <fullName evidence="9">DUF2817 domain-containing protein</fullName>
    </submittedName>
</protein>
<dbReference type="Proteomes" id="UP000321938">
    <property type="component" value="Unassembled WGS sequence"/>
</dbReference>
<dbReference type="GO" id="GO:0005615">
    <property type="term" value="C:extracellular space"/>
    <property type="evidence" value="ECO:0007669"/>
    <property type="project" value="TreeGrafter"/>
</dbReference>
<feature type="domain" description="Peptidase M14" evidence="8">
    <location>
        <begin position="11"/>
        <end position="271"/>
    </location>
</feature>
<evidence type="ECO:0000256" key="1">
    <source>
        <dbReference type="ARBA" id="ARBA00001947"/>
    </source>
</evidence>
<dbReference type="PROSITE" id="PS52035">
    <property type="entry name" value="PEPTIDASE_M14"/>
    <property type="match status" value="1"/>
</dbReference>
<dbReference type="OrthoDB" id="1119199at2"/>
<dbReference type="EMBL" id="VOSB01000027">
    <property type="protein sequence ID" value="TXE15653.1"/>
    <property type="molecule type" value="Genomic_DNA"/>
</dbReference>
<sequence length="376" mass="42453">MENKTLKALFETHKESSLFGRYIHSQNIAPLLDKMKDKMRVIEVGNSVDGLPIYSITFGSGKKKILMWSQMHGNESTTTKAVFDMLNIFLEENHEIEHILTSCSICIIPILNPDGAKLYTRFNANKIDLNRDAKDLSQPESIVLRKVFEDFAPDFCYNLHGQRTIFSAGNTNKSATVSFLSPSQNPERTITTTRKKAMEVISVMNVNLQQQIENQVGIYDDSFNINCVGDAFQASNVPTILFEAGHYANDYYRERTREFIFQSLIISLDYIASNTITGDYCGAYFNIPQNEKRFYDIVIRNVKGSDIAIHYLESLVGNVLVFVPKIERISDLSGFFGHKEIDANGSGVFGESCAALKVGDEIDFVMVNDEKFSFKV</sequence>
<keyword evidence="10" id="KW-1185">Reference proteome</keyword>
<keyword evidence="6" id="KW-0482">Metalloprotease</keyword>
<keyword evidence="5" id="KW-0862">Zinc</keyword>
<evidence type="ECO:0000256" key="2">
    <source>
        <dbReference type="ARBA" id="ARBA00005988"/>
    </source>
</evidence>
<comment type="similarity">
    <text evidence="2 7">Belongs to the peptidase M14 family.</text>
</comment>
<dbReference type="AlphaFoldDB" id="A0A5C7BAN3"/>
<dbReference type="PANTHER" id="PTHR11705:SF143">
    <property type="entry name" value="SLL0236 PROTEIN"/>
    <property type="match status" value="1"/>
</dbReference>
<evidence type="ECO:0000256" key="6">
    <source>
        <dbReference type="ARBA" id="ARBA00023049"/>
    </source>
</evidence>
<evidence type="ECO:0000256" key="7">
    <source>
        <dbReference type="PROSITE-ProRule" id="PRU01379"/>
    </source>
</evidence>
<dbReference type="Gene3D" id="3.40.630.10">
    <property type="entry name" value="Zn peptidases"/>
    <property type="match status" value="1"/>
</dbReference>
<dbReference type="SUPFAM" id="SSF53187">
    <property type="entry name" value="Zn-dependent exopeptidases"/>
    <property type="match status" value="1"/>
</dbReference>
<keyword evidence="4" id="KW-0378">Hydrolase</keyword>
<accession>A0A5C7BAN3</accession>
<evidence type="ECO:0000259" key="8">
    <source>
        <dbReference type="PROSITE" id="PS52035"/>
    </source>
</evidence>
<evidence type="ECO:0000256" key="5">
    <source>
        <dbReference type="ARBA" id="ARBA00022833"/>
    </source>
</evidence>
<dbReference type="Pfam" id="PF00246">
    <property type="entry name" value="Peptidase_M14"/>
    <property type="match status" value="1"/>
</dbReference>
<feature type="active site" description="Proton donor/acceptor" evidence="7">
    <location>
        <position position="243"/>
    </location>
</feature>
<name>A0A5C7BAN3_9FLAO</name>
<dbReference type="GO" id="GO:0008270">
    <property type="term" value="F:zinc ion binding"/>
    <property type="evidence" value="ECO:0007669"/>
    <property type="project" value="InterPro"/>
</dbReference>
<proteinExistence type="inferred from homology"/>
<dbReference type="GO" id="GO:0006508">
    <property type="term" value="P:proteolysis"/>
    <property type="evidence" value="ECO:0007669"/>
    <property type="project" value="UniProtKB-KW"/>
</dbReference>
<evidence type="ECO:0000313" key="10">
    <source>
        <dbReference type="Proteomes" id="UP000321938"/>
    </source>
</evidence>